<feature type="domain" description="Peripheral subunit-binding (PSBD)" evidence="7">
    <location>
        <begin position="116"/>
        <end position="153"/>
    </location>
</feature>
<dbReference type="InterPro" id="IPR011053">
    <property type="entry name" value="Single_hybrid_motif"/>
</dbReference>
<keyword evidence="8" id="KW-0670">Pyruvate</keyword>
<dbReference type="SUPFAM" id="SSF47005">
    <property type="entry name" value="Peripheral subunit-binding domain of 2-oxo acid dehydrogenase complex"/>
    <property type="match status" value="1"/>
</dbReference>
<comment type="similarity">
    <text evidence="2">Belongs to the 2-oxoacid dehydrogenase family.</text>
</comment>
<dbReference type="GO" id="GO:0031405">
    <property type="term" value="F:lipoic acid binding"/>
    <property type="evidence" value="ECO:0007669"/>
    <property type="project" value="TreeGrafter"/>
</dbReference>
<organism evidence="8 9">
    <name type="scientific">Shinella granuli</name>
    <dbReference type="NCBI Taxonomy" id="323621"/>
    <lineage>
        <taxon>Bacteria</taxon>
        <taxon>Pseudomonadati</taxon>
        <taxon>Pseudomonadota</taxon>
        <taxon>Alphaproteobacteria</taxon>
        <taxon>Hyphomicrobiales</taxon>
        <taxon>Rhizobiaceae</taxon>
        <taxon>Shinella</taxon>
    </lineage>
</organism>
<dbReference type="InterPro" id="IPR000073">
    <property type="entry name" value="AB_hydrolase_1"/>
</dbReference>
<dbReference type="GO" id="GO:0016407">
    <property type="term" value="F:acetyltransferase activity"/>
    <property type="evidence" value="ECO:0007669"/>
    <property type="project" value="TreeGrafter"/>
</dbReference>
<dbReference type="PANTHER" id="PTHR43178:SF5">
    <property type="entry name" value="LIPOAMIDE ACYLTRANSFERASE COMPONENT OF BRANCHED-CHAIN ALPHA-KETO ACID DEHYDROGENASE COMPLEX, MITOCHONDRIAL"/>
    <property type="match status" value="1"/>
</dbReference>
<comment type="subunit">
    <text evidence="3">Forms a 24-polypeptide structural core with octahedral symmetry.</text>
</comment>
<keyword evidence="9" id="KW-1185">Reference proteome</keyword>
<name>A0A4R2CCP5_SHIGR</name>
<keyword evidence="5" id="KW-0012">Acyltransferase</keyword>
<dbReference type="PANTHER" id="PTHR43178">
    <property type="entry name" value="DIHYDROLIPOAMIDE ACETYLTRANSFERASE COMPONENT OF PYRUVATE DEHYDROGENASE COMPLEX"/>
    <property type="match status" value="1"/>
</dbReference>
<feature type="domain" description="Lipoyl-binding" evidence="6">
    <location>
        <begin position="2"/>
        <end position="76"/>
    </location>
</feature>
<dbReference type="Gene3D" id="3.40.50.1820">
    <property type="entry name" value="alpha/beta hydrolase"/>
    <property type="match status" value="1"/>
</dbReference>
<accession>A0A4R2CCP5</accession>
<dbReference type="AlphaFoldDB" id="A0A4R2CCP5"/>
<dbReference type="SUPFAM" id="SSF53474">
    <property type="entry name" value="alpha/beta-Hydrolases"/>
    <property type="match status" value="1"/>
</dbReference>
<evidence type="ECO:0000256" key="2">
    <source>
        <dbReference type="ARBA" id="ARBA00007317"/>
    </source>
</evidence>
<gene>
    <name evidence="8" type="ORF">EV665_12232</name>
</gene>
<dbReference type="Pfam" id="PF00364">
    <property type="entry name" value="Biotin_lipoyl"/>
    <property type="match status" value="1"/>
</dbReference>
<dbReference type="InterPro" id="IPR029058">
    <property type="entry name" value="AB_hydrolase_fold"/>
</dbReference>
<proteinExistence type="inferred from homology"/>
<evidence type="ECO:0000256" key="1">
    <source>
        <dbReference type="ARBA" id="ARBA00001938"/>
    </source>
</evidence>
<dbReference type="RefSeq" id="WP_133036149.1">
    <property type="nucleotide sequence ID" value="NZ_BAABEI010000009.1"/>
</dbReference>
<dbReference type="Proteomes" id="UP000295351">
    <property type="component" value="Unassembled WGS sequence"/>
</dbReference>
<reference evidence="8 9" key="1">
    <citation type="submission" date="2019-03" db="EMBL/GenBank/DDBJ databases">
        <title>Genomic Encyclopedia of Type Strains, Phase IV (KMG-IV): sequencing the most valuable type-strain genomes for metagenomic binning, comparative biology and taxonomic classification.</title>
        <authorList>
            <person name="Goeker M."/>
        </authorList>
    </citation>
    <scope>NUCLEOTIDE SEQUENCE [LARGE SCALE GENOMIC DNA]</scope>
    <source>
        <strain evidence="8 9">DSM 18401</strain>
    </source>
</reference>
<dbReference type="InterPro" id="IPR050743">
    <property type="entry name" value="2-oxoacid_DH_E2_comp"/>
</dbReference>
<dbReference type="SUPFAM" id="SSF51230">
    <property type="entry name" value="Single hybrid motif"/>
    <property type="match status" value="1"/>
</dbReference>
<dbReference type="PRINTS" id="PR00111">
    <property type="entry name" value="ABHYDROLASE"/>
</dbReference>
<dbReference type="GO" id="GO:0005737">
    <property type="term" value="C:cytoplasm"/>
    <property type="evidence" value="ECO:0007669"/>
    <property type="project" value="TreeGrafter"/>
</dbReference>
<evidence type="ECO:0000259" key="6">
    <source>
        <dbReference type="PROSITE" id="PS50968"/>
    </source>
</evidence>
<dbReference type="Pfam" id="PF02817">
    <property type="entry name" value="E3_binding"/>
    <property type="match status" value="1"/>
</dbReference>
<evidence type="ECO:0000313" key="9">
    <source>
        <dbReference type="Proteomes" id="UP000295351"/>
    </source>
</evidence>
<dbReference type="Gene3D" id="2.40.50.100">
    <property type="match status" value="1"/>
</dbReference>
<evidence type="ECO:0000256" key="4">
    <source>
        <dbReference type="ARBA" id="ARBA00022679"/>
    </source>
</evidence>
<dbReference type="InterPro" id="IPR000089">
    <property type="entry name" value="Biotin_lipoyl"/>
</dbReference>
<evidence type="ECO:0000256" key="3">
    <source>
        <dbReference type="ARBA" id="ARBA00011484"/>
    </source>
</evidence>
<sequence>MPTHVVYPKVSLEMSSGRIARWLVSEGETVRQGQVLFEIDNDKAAVEVESPATGVIHALVDSEVEVDVGADVARIYGAGETYGETEPQETAAGEPANEATRAILVPGVRRSGRGPNPTPLARRIAREHGIALDGLTGTGPGGRIQKTDVVARIGDAGPARRPATVENPAILPAVRKDGSPATLNAVWLRKGEGLPVVLLHGFSADLNNWRGMLAAARADWPALAIDLPAHGRSPHAVPEDLDRMAGSIEATVAAQHDGPLVLAGHSFGGALAARLASRGQLDIRGLCLVSPAGLGPQINGAFVEGVLRARQRESLKPWLDLLVHDAAVISPAFLQAVVQQRDDTDLTAAMRAFAERFFPDGTQAIAIRDDLARLSRPVRIVFGRQDRILPFSATAGLPGNVGLHALDACGHMPHLEYPALVMRILGEVCRSG</sequence>
<protein>
    <submittedName>
        <fullName evidence="8">Pyruvate dehydrogenase E2 component (Dihydrolipoamide acetyltransferase)</fullName>
    </submittedName>
</protein>
<dbReference type="InterPro" id="IPR004167">
    <property type="entry name" value="PSBD"/>
</dbReference>
<comment type="caution">
    <text evidence="8">The sequence shown here is derived from an EMBL/GenBank/DDBJ whole genome shotgun (WGS) entry which is preliminary data.</text>
</comment>
<dbReference type="CDD" id="cd06849">
    <property type="entry name" value="lipoyl_domain"/>
    <property type="match status" value="1"/>
</dbReference>
<dbReference type="Gene3D" id="4.10.320.10">
    <property type="entry name" value="E3-binding domain"/>
    <property type="match status" value="1"/>
</dbReference>
<dbReference type="EMBL" id="SLVX01000022">
    <property type="protein sequence ID" value="TCN37402.1"/>
    <property type="molecule type" value="Genomic_DNA"/>
</dbReference>
<keyword evidence="4 8" id="KW-0808">Transferase</keyword>
<dbReference type="Pfam" id="PF12697">
    <property type="entry name" value="Abhydrolase_6"/>
    <property type="match status" value="1"/>
</dbReference>
<evidence type="ECO:0000256" key="5">
    <source>
        <dbReference type="ARBA" id="ARBA00023315"/>
    </source>
</evidence>
<dbReference type="NCBIfam" id="NF011457">
    <property type="entry name" value="PRK14875.1"/>
    <property type="match status" value="1"/>
</dbReference>
<evidence type="ECO:0000259" key="7">
    <source>
        <dbReference type="PROSITE" id="PS51826"/>
    </source>
</evidence>
<dbReference type="InterPro" id="IPR036625">
    <property type="entry name" value="E3-bd_dom_sf"/>
</dbReference>
<dbReference type="PROSITE" id="PS51826">
    <property type="entry name" value="PSBD"/>
    <property type="match status" value="1"/>
</dbReference>
<dbReference type="PROSITE" id="PS50968">
    <property type="entry name" value="BIOTINYL_LIPOYL"/>
    <property type="match status" value="1"/>
</dbReference>
<comment type="cofactor">
    <cofactor evidence="1">
        <name>(R)-lipoate</name>
        <dbReference type="ChEBI" id="CHEBI:83088"/>
    </cofactor>
</comment>
<evidence type="ECO:0000313" key="8">
    <source>
        <dbReference type="EMBL" id="TCN37402.1"/>
    </source>
</evidence>